<keyword evidence="1" id="KW-0732">Signal</keyword>
<dbReference type="KEGG" id="abac:LuPra_02511"/>
<organism evidence="2 3">
    <name type="scientific">Luteitalea pratensis</name>
    <dbReference type="NCBI Taxonomy" id="1855912"/>
    <lineage>
        <taxon>Bacteria</taxon>
        <taxon>Pseudomonadati</taxon>
        <taxon>Acidobacteriota</taxon>
        <taxon>Vicinamibacteria</taxon>
        <taxon>Vicinamibacterales</taxon>
        <taxon>Vicinamibacteraceae</taxon>
        <taxon>Luteitalea</taxon>
    </lineage>
</organism>
<reference evidence="2 3" key="1">
    <citation type="journal article" date="2016" name="Genome Announc.">
        <title>First Complete Genome Sequence of a Subdivision 6 Acidobacterium Strain.</title>
        <authorList>
            <person name="Huang S."/>
            <person name="Vieira S."/>
            <person name="Bunk B."/>
            <person name="Riedel T."/>
            <person name="Sproer C."/>
            <person name="Overmann J."/>
        </authorList>
    </citation>
    <scope>NUCLEOTIDE SEQUENCE [LARGE SCALE GENOMIC DNA]</scope>
    <source>
        <strain evidence="3">DSM 100886 HEG_-6_39</strain>
    </source>
</reference>
<evidence type="ECO:0000256" key="1">
    <source>
        <dbReference type="SAM" id="SignalP"/>
    </source>
</evidence>
<sequence length="252" mass="27048" precursor="true">MRLLSGVLVALVVIAAPAAQSPGDVLADTRLSVHTLVREDIFAGFRSDNLPRLERAERHIEILLTQRPGQRGDLLAWKSGATVYRAVLAHEAGQPEAFARLYTDALAGFAEAAKATSGNGGVAAITGGTLAVFADRLPESHRAAAWALAYDNYSRLWQQQGADIEKLPVHHKGEILSGLTQSAQRLGRTDEAARHLDRMLTVLAGTPYEPLAKQWKADPAIAATTNLTCRNCHTAGRLENQIAALNTKAPGH</sequence>
<name>A0A143PLK2_LUTPR</name>
<gene>
    <name evidence="2" type="ORF">LuPra_02511</name>
</gene>
<dbReference type="RefSeq" id="WP_110171057.1">
    <property type="nucleotide sequence ID" value="NZ_CP015136.1"/>
</dbReference>
<evidence type="ECO:0000313" key="3">
    <source>
        <dbReference type="Proteomes" id="UP000076079"/>
    </source>
</evidence>
<evidence type="ECO:0008006" key="4">
    <source>
        <dbReference type="Google" id="ProtNLM"/>
    </source>
</evidence>
<dbReference type="EMBL" id="CP015136">
    <property type="protein sequence ID" value="AMY09296.1"/>
    <property type="molecule type" value="Genomic_DNA"/>
</dbReference>
<accession>A0A143PLK2</accession>
<reference evidence="3" key="2">
    <citation type="submission" date="2016-04" db="EMBL/GenBank/DDBJ databases">
        <title>First Complete Genome Sequence of a Subdivision 6 Acidobacterium.</title>
        <authorList>
            <person name="Huang S."/>
            <person name="Vieira S."/>
            <person name="Bunk B."/>
            <person name="Riedel T."/>
            <person name="Sproeer C."/>
            <person name="Overmann J."/>
        </authorList>
    </citation>
    <scope>NUCLEOTIDE SEQUENCE [LARGE SCALE GENOMIC DNA]</scope>
    <source>
        <strain evidence="3">DSM 100886 HEG_-6_39</strain>
    </source>
</reference>
<dbReference type="Proteomes" id="UP000076079">
    <property type="component" value="Chromosome"/>
</dbReference>
<feature type="chain" id="PRO_5007511615" description="Cytochrome c domain-containing protein" evidence="1">
    <location>
        <begin position="19"/>
        <end position="252"/>
    </location>
</feature>
<proteinExistence type="predicted"/>
<evidence type="ECO:0000313" key="2">
    <source>
        <dbReference type="EMBL" id="AMY09296.1"/>
    </source>
</evidence>
<feature type="signal peptide" evidence="1">
    <location>
        <begin position="1"/>
        <end position="18"/>
    </location>
</feature>
<dbReference type="AlphaFoldDB" id="A0A143PLK2"/>
<protein>
    <recommendedName>
        <fullName evidence="4">Cytochrome c domain-containing protein</fullName>
    </recommendedName>
</protein>
<keyword evidence="3" id="KW-1185">Reference proteome</keyword>